<comment type="caution">
    <text evidence="2">The sequence shown here is derived from an EMBL/GenBank/DDBJ whole genome shotgun (WGS) entry which is preliminary data.</text>
</comment>
<sequence length="549" mass="53805">MNGYKANDQLLRQQSSTKAHEAQLLDARRQRKETDDQLQAMMNRIAFLAQEELRIDRDIEAARRRAAEALARQAARDQEIAATAKDVLAVMPAAAPPKLARPHTGRSSLLASLSEGASTSAPASAAPGLRPPSAASQRSRRSLDNGGPSLTHPASASPASPPAGPTGGLGPGPGPASGCAGPGPGSGHPPRAPSASRIRPPVLAGRAADKASKLPPVAPAVAGVRSPSPGSGSGAGGGGRGGSSATRPISASRPSTAGRPTSRASSTSPTTTSTSAPSSARRLPTDAHSPGSPPPPPHSGHRKAAAGDGDAGLSASALHPSGPTHIAGMHPLPGTASTSQQPYGGADPGSELPPGFGGAGSQSSRNTMTLIYGAEMAAAGGELPLAFGGGGGSGGGAGGGGGGGRNSMTVIHGGGGGAAAAAAAGELDGEVVEELQQGSSRAGAGAGTAVGGPSGLQEFATESGRRVVLVKASRKTEGTTVSAAGVGWGMGGRGAGGAAPIAPKEARQLQAEMAKKQQIWKVRKTFGLEPTPMSDRSAQVEEVGAGAWQ</sequence>
<organism evidence="2 3">
    <name type="scientific">Pleodorina starrii</name>
    <dbReference type="NCBI Taxonomy" id="330485"/>
    <lineage>
        <taxon>Eukaryota</taxon>
        <taxon>Viridiplantae</taxon>
        <taxon>Chlorophyta</taxon>
        <taxon>core chlorophytes</taxon>
        <taxon>Chlorophyceae</taxon>
        <taxon>CS clade</taxon>
        <taxon>Chlamydomonadales</taxon>
        <taxon>Volvocaceae</taxon>
        <taxon>Pleodorina</taxon>
    </lineage>
</organism>
<evidence type="ECO:0000256" key="1">
    <source>
        <dbReference type="SAM" id="MobiDB-lite"/>
    </source>
</evidence>
<dbReference type="AlphaFoldDB" id="A0A9W6EYW5"/>
<dbReference type="EMBL" id="BRXU01000002">
    <property type="protein sequence ID" value="GLC49665.1"/>
    <property type="molecule type" value="Genomic_DNA"/>
</dbReference>
<feature type="compositionally biased region" description="Gly residues" evidence="1">
    <location>
        <begin position="231"/>
        <end position="242"/>
    </location>
</feature>
<feature type="region of interest" description="Disordered" evidence="1">
    <location>
        <begin position="526"/>
        <end position="549"/>
    </location>
</feature>
<feature type="region of interest" description="Disordered" evidence="1">
    <location>
        <begin position="112"/>
        <end position="363"/>
    </location>
</feature>
<accession>A0A9W6EYW5</accession>
<feature type="region of interest" description="Disordered" evidence="1">
    <location>
        <begin position="433"/>
        <end position="456"/>
    </location>
</feature>
<feature type="compositionally biased region" description="Polar residues" evidence="1">
    <location>
        <begin position="245"/>
        <end position="254"/>
    </location>
</feature>
<feature type="compositionally biased region" description="Low complexity" evidence="1">
    <location>
        <begin position="112"/>
        <end position="137"/>
    </location>
</feature>
<keyword evidence="3" id="KW-1185">Reference proteome</keyword>
<evidence type="ECO:0000313" key="3">
    <source>
        <dbReference type="Proteomes" id="UP001165080"/>
    </source>
</evidence>
<dbReference type="OrthoDB" id="544383at2759"/>
<feature type="compositionally biased region" description="Low complexity" evidence="1">
    <location>
        <begin position="306"/>
        <end position="318"/>
    </location>
</feature>
<dbReference type="Proteomes" id="UP001165080">
    <property type="component" value="Unassembled WGS sequence"/>
</dbReference>
<feature type="compositionally biased region" description="Low complexity" evidence="1">
    <location>
        <begin position="148"/>
        <end position="158"/>
    </location>
</feature>
<name>A0A9W6EYW5_9CHLO</name>
<protein>
    <submittedName>
        <fullName evidence="2">Uncharacterized protein</fullName>
    </submittedName>
</protein>
<feature type="compositionally biased region" description="Gly residues" evidence="1">
    <location>
        <begin position="444"/>
        <end position="454"/>
    </location>
</feature>
<feature type="compositionally biased region" description="Low complexity" evidence="1">
    <location>
        <begin position="221"/>
        <end position="230"/>
    </location>
</feature>
<feature type="region of interest" description="Disordered" evidence="1">
    <location>
        <begin position="1"/>
        <end position="35"/>
    </location>
</feature>
<feature type="compositionally biased region" description="Low complexity" evidence="1">
    <location>
        <begin position="255"/>
        <end position="282"/>
    </location>
</feature>
<proteinExistence type="predicted"/>
<feature type="compositionally biased region" description="Basic and acidic residues" evidence="1">
    <location>
        <begin position="18"/>
        <end position="35"/>
    </location>
</feature>
<reference evidence="2 3" key="1">
    <citation type="journal article" date="2023" name="Commun. Biol.">
        <title>Reorganization of the ancestral sex-determining regions during the evolution of trioecy in Pleodorina starrii.</title>
        <authorList>
            <person name="Takahashi K."/>
            <person name="Suzuki S."/>
            <person name="Kawai-Toyooka H."/>
            <person name="Yamamoto K."/>
            <person name="Hamaji T."/>
            <person name="Ootsuki R."/>
            <person name="Yamaguchi H."/>
            <person name="Kawachi M."/>
            <person name="Higashiyama T."/>
            <person name="Nozaki H."/>
        </authorList>
    </citation>
    <scope>NUCLEOTIDE SEQUENCE [LARGE SCALE GENOMIC DNA]</scope>
    <source>
        <strain evidence="2 3">NIES-4479</strain>
    </source>
</reference>
<gene>
    <name evidence="2" type="primary">PLEST004832</name>
    <name evidence="2" type="ORF">PLESTB_000273200</name>
</gene>
<evidence type="ECO:0000313" key="2">
    <source>
        <dbReference type="EMBL" id="GLC49665.1"/>
    </source>
</evidence>